<dbReference type="InterPro" id="IPR053124">
    <property type="entry name" value="Notch_signaling_modulators"/>
</dbReference>
<dbReference type="Proteomes" id="UP001152747">
    <property type="component" value="Unassembled WGS sequence"/>
</dbReference>
<evidence type="ECO:0000256" key="1">
    <source>
        <dbReference type="SAM" id="MobiDB-lite"/>
    </source>
</evidence>
<feature type="region of interest" description="Disordered" evidence="1">
    <location>
        <begin position="606"/>
        <end position="633"/>
    </location>
</feature>
<feature type="region of interest" description="Disordered" evidence="1">
    <location>
        <begin position="556"/>
        <end position="582"/>
    </location>
</feature>
<keyword evidence="4" id="KW-1185">Reference proteome</keyword>
<proteinExistence type="predicted"/>
<dbReference type="GO" id="GO:0045747">
    <property type="term" value="P:positive regulation of Notch signaling pathway"/>
    <property type="evidence" value="ECO:0007669"/>
    <property type="project" value="TreeGrafter"/>
</dbReference>
<feature type="region of interest" description="Disordered" evidence="1">
    <location>
        <begin position="290"/>
        <end position="312"/>
    </location>
</feature>
<gene>
    <name evidence="3" type="ORF">CAMP_LOCUS8222</name>
</gene>
<keyword evidence="2" id="KW-0732">Signal</keyword>
<protein>
    <submittedName>
        <fullName evidence="3">Uncharacterized protein</fullName>
    </submittedName>
</protein>
<evidence type="ECO:0000256" key="2">
    <source>
        <dbReference type="SAM" id="SignalP"/>
    </source>
</evidence>
<evidence type="ECO:0000313" key="3">
    <source>
        <dbReference type="EMBL" id="CAI5445585.1"/>
    </source>
</evidence>
<dbReference type="EMBL" id="CANHGI010000003">
    <property type="protein sequence ID" value="CAI5445585.1"/>
    <property type="molecule type" value="Genomic_DNA"/>
</dbReference>
<feature type="compositionally biased region" description="Low complexity" evidence="1">
    <location>
        <begin position="301"/>
        <end position="312"/>
    </location>
</feature>
<feature type="chain" id="PRO_5040210334" evidence="2">
    <location>
        <begin position="18"/>
        <end position="692"/>
    </location>
</feature>
<reference evidence="3" key="1">
    <citation type="submission" date="2022-11" db="EMBL/GenBank/DDBJ databases">
        <authorList>
            <person name="Kikuchi T."/>
        </authorList>
    </citation>
    <scope>NUCLEOTIDE SEQUENCE</scope>
    <source>
        <strain evidence="3">PS1010</strain>
    </source>
</reference>
<dbReference type="AlphaFoldDB" id="A0A9P1N2M2"/>
<dbReference type="GO" id="GO:0005615">
    <property type="term" value="C:extracellular space"/>
    <property type="evidence" value="ECO:0007669"/>
    <property type="project" value="TreeGrafter"/>
</dbReference>
<dbReference type="PANTHER" id="PTHR35015">
    <property type="entry name" value="PROTEIN CBR-OSM-7-RELATED"/>
    <property type="match status" value="1"/>
</dbReference>
<feature type="signal peptide" evidence="2">
    <location>
        <begin position="1"/>
        <end position="17"/>
    </location>
</feature>
<sequence length="692" mass="78856">MRLQFLIFLLIFSSTETRDLFVKKACESEPNLIYCRPSFRAKFEFSTPSPASDQNQNIFENWAKIVARDSKDIEDLEIDETGKRGKPENIDEYCSKYVANYKSYCSPGKLEILEGLLAQFCTIFQKNCGVSGNGDVDFPTPKPFFGAGNEKKSMVVDSMVEKMVENENDDFCTSKKSQFESECSPKTALKNQEFCGNYQKICGRIEKVDEKTDDDSLEDLDLDLEENAEHKKEEPEGQGAKNDDEVQKYCTNYVENYNFFCAGEKVPEHEKFCESYKKNCPDSAPFKESGSFLGTENSPETSDSTSSDSTKSTYLYKGTKREYCQKFSVNYEYYCKGTIENAEIYVKFCPSYRKACPNEANPDTIPQKPKKSDDDEEEFPDFDNPGKGKSRKSGGKKERKKVSCKCDYAYPAVQKFCNPPPLPLFLNTCRLWYHGCPKYEQYHYASQFVYSKAEKGKVLEGPKLQTTFQLLTPNGQALPYKPTRIKREENIEENVVFWPMSKENHEEIEDEKMVLWENSRNSTSKIELVKPPEIPQRKKDTVALEKPPEIPANLISRKKDDVELEKAPNLPRTKKTTGGQSVPVFSDSVFSNAVSQYNTLTDSRGILHRPRSRSPFTKPGLWEPNPDDPHNRDHANKYYYAPRSVNVDWLQGQLAWGAHWAVPAAGVGGTDGFSALHFPSIGTFLNIPDDYD</sequence>
<dbReference type="PANTHER" id="PTHR35015:SF3">
    <property type="entry name" value="DELTA AND OSM-11-LIKE"/>
    <property type="match status" value="1"/>
</dbReference>
<organism evidence="3 4">
    <name type="scientific">Caenorhabditis angaria</name>
    <dbReference type="NCBI Taxonomy" id="860376"/>
    <lineage>
        <taxon>Eukaryota</taxon>
        <taxon>Metazoa</taxon>
        <taxon>Ecdysozoa</taxon>
        <taxon>Nematoda</taxon>
        <taxon>Chromadorea</taxon>
        <taxon>Rhabditida</taxon>
        <taxon>Rhabditina</taxon>
        <taxon>Rhabditomorpha</taxon>
        <taxon>Rhabditoidea</taxon>
        <taxon>Rhabditidae</taxon>
        <taxon>Peloderinae</taxon>
        <taxon>Caenorhabditis</taxon>
    </lineage>
</organism>
<dbReference type="GO" id="GO:0005112">
    <property type="term" value="F:Notch binding"/>
    <property type="evidence" value="ECO:0007669"/>
    <property type="project" value="TreeGrafter"/>
</dbReference>
<evidence type="ECO:0000313" key="4">
    <source>
        <dbReference type="Proteomes" id="UP001152747"/>
    </source>
</evidence>
<comment type="caution">
    <text evidence="3">The sequence shown here is derived from an EMBL/GenBank/DDBJ whole genome shotgun (WGS) entry which is preliminary data.</text>
</comment>
<dbReference type="OrthoDB" id="5816579at2759"/>
<name>A0A9P1N2M2_9PELO</name>
<accession>A0A9P1N2M2</accession>
<feature type="compositionally biased region" description="Basic and acidic residues" evidence="1">
    <location>
        <begin position="557"/>
        <end position="566"/>
    </location>
</feature>
<feature type="region of interest" description="Disordered" evidence="1">
    <location>
        <begin position="360"/>
        <end position="395"/>
    </location>
</feature>